<comment type="caution">
    <text evidence="1">The sequence shown here is derived from an EMBL/GenBank/DDBJ whole genome shotgun (WGS) entry which is preliminary data.</text>
</comment>
<gene>
    <name evidence="1" type="ORF">GCM10023149_15100</name>
</gene>
<dbReference type="EMBL" id="BAABFT010000003">
    <property type="protein sequence ID" value="GAA4317519.1"/>
    <property type="molecule type" value="Genomic_DNA"/>
</dbReference>
<name>A0ABP8G523_9SPHI</name>
<proteinExistence type="predicted"/>
<protein>
    <submittedName>
        <fullName evidence="1">Uncharacterized protein</fullName>
    </submittedName>
</protein>
<dbReference type="Proteomes" id="UP001500582">
    <property type="component" value="Unassembled WGS sequence"/>
</dbReference>
<reference evidence="2" key="1">
    <citation type="journal article" date="2019" name="Int. J. Syst. Evol. Microbiol.">
        <title>The Global Catalogue of Microorganisms (GCM) 10K type strain sequencing project: providing services to taxonomists for standard genome sequencing and annotation.</title>
        <authorList>
            <consortium name="The Broad Institute Genomics Platform"/>
            <consortium name="The Broad Institute Genome Sequencing Center for Infectious Disease"/>
            <person name="Wu L."/>
            <person name="Ma J."/>
        </authorList>
    </citation>
    <scope>NUCLEOTIDE SEQUENCE [LARGE SCALE GENOMIC DNA]</scope>
    <source>
        <strain evidence="2">JCM 17705</strain>
    </source>
</reference>
<sequence>MAIQFADQLCTGNANSLASVLVVRNKQINKTKTIRKYEDFNVRTMKFYFLNGNYYKLPNI</sequence>
<evidence type="ECO:0000313" key="1">
    <source>
        <dbReference type="EMBL" id="GAA4317519.1"/>
    </source>
</evidence>
<evidence type="ECO:0000313" key="2">
    <source>
        <dbReference type="Proteomes" id="UP001500582"/>
    </source>
</evidence>
<organism evidence="1 2">
    <name type="scientific">Mucilaginibacter gynuensis</name>
    <dbReference type="NCBI Taxonomy" id="1302236"/>
    <lineage>
        <taxon>Bacteria</taxon>
        <taxon>Pseudomonadati</taxon>
        <taxon>Bacteroidota</taxon>
        <taxon>Sphingobacteriia</taxon>
        <taxon>Sphingobacteriales</taxon>
        <taxon>Sphingobacteriaceae</taxon>
        <taxon>Mucilaginibacter</taxon>
    </lineage>
</organism>
<keyword evidence="2" id="KW-1185">Reference proteome</keyword>
<accession>A0ABP8G523</accession>